<comment type="caution">
    <text evidence="2">The sequence shown here is derived from an EMBL/GenBank/DDBJ whole genome shotgun (WGS) entry which is preliminary data.</text>
</comment>
<protein>
    <recommendedName>
        <fullName evidence="4">Cxxc_20_cxxc protein</fullName>
    </recommendedName>
</protein>
<proteinExistence type="predicted"/>
<keyword evidence="1" id="KW-0812">Transmembrane</keyword>
<dbReference type="EMBL" id="DYYI01000017">
    <property type="protein sequence ID" value="HJE19098.1"/>
    <property type="molecule type" value="Genomic_DNA"/>
</dbReference>
<dbReference type="AlphaFoldDB" id="A0A921DVU5"/>
<reference evidence="2" key="2">
    <citation type="submission" date="2021-09" db="EMBL/GenBank/DDBJ databases">
        <authorList>
            <person name="Gilroy R."/>
        </authorList>
    </citation>
    <scope>NUCLEOTIDE SEQUENCE</scope>
    <source>
        <strain evidence="2">6019</strain>
    </source>
</reference>
<reference evidence="2" key="1">
    <citation type="journal article" date="2021" name="PeerJ">
        <title>Extensive microbial diversity within the chicken gut microbiome revealed by metagenomics and culture.</title>
        <authorList>
            <person name="Gilroy R."/>
            <person name="Ravi A."/>
            <person name="Getino M."/>
            <person name="Pursley I."/>
            <person name="Horton D.L."/>
            <person name="Alikhan N.F."/>
            <person name="Baker D."/>
            <person name="Gharbi K."/>
            <person name="Hall N."/>
            <person name="Watson M."/>
            <person name="Adriaenssens E.M."/>
            <person name="Foster-Nyarko E."/>
            <person name="Jarju S."/>
            <person name="Secka A."/>
            <person name="Antonio M."/>
            <person name="Oren A."/>
            <person name="Chaudhuri R.R."/>
            <person name="La Ragione R."/>
            <person name="Hildebrand F."/>
            <person name="Pallen M.J."/>
        </authorList>
    </citation>
    <scope>NUCLEOTIDE SEQUENCE</scope>
    <source>
        <strain evidence="2">6019</strain>
    </source>
</reference>
<evidence type="ECO:0000313" key="2">
    <source>
        <dbReference type="EMBL" id="HJE19098.1"/>
    </source>
</evidence>
<evidence type="ECO:0008006" key="4">
    <source>
        <dbReference type="Google" id="ProtNLM"/>
    </source>
</evidence>
<gene>
    <name evidence="2" type="ORF">K8V35_01920</name>
</gene>
<accession>A0A921DVU5</accession>
<name>A0A921DVU5_9STAP</name>
<keyword evidence="1" id="KW-1133">Transmembrane helix</keyword>
<keyword evidence="1" id="KW-0472">Membrane</keyword>
<dbReference type="Proteomes" id="UP000763505">
    <property type="component" value="Unassembled WGS sequence"/>
</dbReference>
<evidence type="ECO:0000256" key="1">
    <source>
        <dbReference type="SAM" id="Phobius"/>
    </source>
</evidence>
<dbReference type="InterPro" id="IPR026369">
    <property type="entry name" value="CxxC_20_CxxC"/>
</dbReference>
<feature type="transmembrane region" description="Helical" evidence="1">
    <location>
        <begin position="71"/>
        <end position="92"/>
    </location>
</feature>
<feature type="transmembrane region" description="Helical" evidence="1">
    <location>
        <begin position="44"/>
        <end position="65"/>
    </location>
</feature>
<organism evidence="2 3">
    <name type="scientific">Aliicoccus persicus</name>
    <dbReference type="NCBI Taxonomy" id="930138"/>
    <lineage>
        <taxon>Bacteria</taxon>
        <taxon>Bacillati</taxon>
        <taxon>Bacillota</taxon>
        <taxon>Bacilli</taxon>
        <taxon>Bacillales</taxon>
        <taxon>Staphylococcaceae</taxon>
        <taxon>Aliicoccus</taxon>
    </lineage>
</organism>
<sequence length="112" mass="13323">MAVCPHCNHKWSYKERLLGYSLKLRSRIRCKNCKEYLEPSNISIFYDILAVLGVAAMILFVIPVLRWPMGISIGLSIFILLLYVFFFVPNTVRFKSYTYRRNKDFYKKGNKW</sequence>
<dbReference type="NCBIfam" id="TIGR04104">
    <property type="entry name" value="cxxc_20_cxxc"/>
    <property type="match status" value="1"/>
</dbReference>
<evidence type="ECO:0000313" key="3">
    <source>
        <dbReference type="Proteomes" id="UP000763505"/>
    </source>
</evidence>